<dbReference type="EC" id="2.4.-.-" evidence="4"/>
<dbReference type="EMBL" id="JBEWZH010000001">
    <property type="protein sequence ID" value="MFL0160892.1"/>
    <property type="molecule type" value="Genomic_DNA"/>
</dbReference>
<evidence type="ECO:0000259" key="3">
    <source>
        <dbReference type="Pfam" id="PF00534"/>
    </source>
</evidence>
<dbReference type="PANTHER" id="PTHR12526:SF629">
    <property type="entry name" value="TEICHURONIC ACID BIOSYNTHESIS GLYCOSYLTRANSFERASE TUAH-RELATED"/>
    <property type="match status" value="1"/>
</dbReference>
<evidence type="ECO:0000313" key="4">
    <source>
        <dbReference type="EMBL" id="MFL0160892.1"/>
    </source>
</evidence>
<organism evidence="4 5">
    <name type="scientific">Aquirufa salirivi</name>
    <dbReference type="NCBI Taxonomy" id="3104729"/>
    <lineage>
        <taxon>Bacteria</taxon>
        <taxon>Pseudomonadati</taxon>
        <taxon>Bacteroidota</taxon>
        <taxon>Cytophagia</taxon>
        <taxon>Cytophagales</taxon>
        <taxon>Flectobacillaceae</taxon>
        <taxon>Aquirufa</taxon>
    </lineage>
</organism>
<dbReference type="Gene3D" id="3.40.50.2000">
    <property type="entry name" value="Glycogen Phosphorylase B"/>
    <property type="match status" value="2"/>
</dbReference>
<keyword evidence="5" id="KW-1185">Reference proteome</keyword>
<comment type="caution">
    <text evidence="4">The sequence shown here is derived from an EMBL/GenBank/DDBJ whole genome shotgun (WGS) entry which is preliminary data.</text>
</comment>
<dbReference type="InterPro" id="IPR001296">
    <property type="entry name" value="Glyco_trans_1"/>
</dbReference>
<sequence length="387" mass="43939">MMGAKILFVGHDANRAGAQLVLLHWLKENAANGNKGYLLLEKGGDLLASYRKYAEVWIWKREHSKTRNILKKIPFLKREESSPDREPNKAEVKKMLSEFRQQKFDLILGNTVASLSLMQQLSSLKIAFGAYVHELKFSCETYASEKDMQFLAQKVKHVYAVSEQVRLLLKEKYEISSEKLALLPPVAELAKAKSSTSEQVREQLNIPASSPMVLGCGLAEWRKGTDVFIRVARQVIRLKPEVHFVWLGMGDNLYSAELIEEKEKWDVGAQVHLIPAKADTRAYFEAMDLFFLSSREDPFPLVMLEAGHQAKPVLGFQESGGIADFTQGLEGLLVDYMDEGQMADLIIHWLNASETDRLATGEKLKIRSTQYTVKAFMERWAELEKDL</sequence>
<dbReference type="SUPFAM" id="SSF53756">
    <property type="entry name" value="UDP-Glycosyltransferase/glycogen phosphorylase"/>
    <property type="match status" value="1"/>
</dbReference>
<evidence type="ECO:0000313" key="5">
    <source>
        <dbReference type="Proteomes" id="UP001623558"/>
    </source>
</evidence>
<keyword evidence="2 4" id="KW-0808">Transferase</keyword>
<evidence type="ECO:0000256" key="2">
    <source>
        <dbReference type="ARBA" id="ARBA00022679"/>
    </source>
</evidence>
<dbReference type="PANTHER" id="PTHR12526">
    <property type="entry name" value="GLYCOSYLTRANSFERASE"/>
    <property type="match status" value="1"/>
</dbReference>
<keyword evidence="1 4" id="KW-0328">Glycosyltransferase</keyword>
<gene>
    <name evidence="4" type="ORF">U0R11_00660</name>
</gene>
<evidence type="ECO:0000256" key="1">
    <source>
        <dbReference type="ARBA" id="ARBA00022676"/>
    </source>
</evidence>
<dbReference type="Pfam" id="PF00534">
    <property type="entry name" value="Glycos_transf_1"/>
    <property type="match status" value="1"/>
</dbReference>
<dbReference type="Proteomes" id="UP001623558">
    <property type="component" value="Unassembled WGS sequence"/>
</dbReference>
<accession>A0ABW8RTG2</accession>
<protein>
    <submittedName>
        <fullName evidence="4">Glycosyltransferase</fullName>
        <ecNumber evidence="4">2.4.-.-</ecNumber>
    </submittedName>
</protein>
<name>A0ABW8RTG2_9BACT</name>
<reference evidence="4 5" key="1">
    <citation type="submission" date="2024-07" db="EMBL/GenBank/DDBJ databases">
        <authorList>
            <person name="Pitt A."/>
            <person name="Hahn M.W."/>
        </authorList>
    </citation>
    <scope>NUCLEOTIDE SEQUENCE [LARGE SCALE GENOMIC DNA]</scope>
    <source>
        <strain evidence="4 5">1-SAACH-A3</strain>
    </source>
</reference>
<dbReference type="GO" id="GO:0016757">
    <property type="term" value="F:glycosyltransferase activity"/>
    <property type="evidence" value="ECO:0007669"/>
    <property type="project" value="UniProtKB-KW"/>
</dbReference>
<feature type="domain" description="Glycosyl transferase family 1" evidence="3">
    <location>
        <begin position="198"/>
        <end position="355"/>
    </location>
</feature>
<proteinExistence type="predicted"/>